<evidence type="ECO:0000313" key="2">
    <source>
        <dbReference type="EMBL" id="KAJ7758959.1"/>
    </source>
</evidence>
<dbReference type="InterPro" id="IPR054722">
    <property type="entry name" value="PolX-like_BBD"/>
</dbReference>
<feature type="domain" description="Retrovirus-related Pol polyprotein from transposon TNT 1-94-like beta-barrel" evidence="1">
    <location>
        <begin position="1"/>
        <end position="76"/>
    </location>
</feature>
<comment type="caution">
    <text evidence="2">The sequence shown here is derived from an EMBL/GenBank/DDBJ whole genome shotgun (WGS) entry which is preliminary data.</text>
</comment>
<name>A0AAD7NFL0_9AGAR</name>
<accession>A0AAD7NFL0</accession>
<gene>
    <name evidence="2" type="ORF">DFH07DRAFT_716350</name>
</gene>
<feature type="non-terminal residue" evidence="2">
    <location>
        <position position="77"/>
    </location>
</feature>
<dbReference type="Pfam" id="PF22936">
    <property type="entry name" value="Pol_BBD"/>
    <property type="match status" value="1"/>
</dbReference>
<reference evidence="2" key="1">
    <citation type="submission" date="2023-03" db="EMBL/GenBank/DDBJ databases">
        <title>Massive genome expansion in bonnet fungi (Mycena s.s.) driven by repeated elements and novel gene families across ecological guilds.</title>
        <authorList>
            <consortium name="Lawrence Berkeley National Laboratory"/>
            <person name="Harder C.B."/>
            <person name="Miyauchi S."/>
            <person name="Viragh M."/>
            <person name="Kuo A."/>
            <person name="Thoen E."/>
            <person name="Andreopoulos B."/>
            <person name="Lu D."/>
            <person name="Skrede I."/>
            <person name="Drula E."/>
            <person name="Henrissat B."/>
            <person name="Morin E."/>
            <person name="Kohler A."/>
            <person name="Barry K."/>
            <person name="LaButti K."/>
            <person name="Morin E."/>
            <person name="Salamov A."/>
            <person name="Lipzen A."/>
            <person name="Mereny Z."/>
            <person name="Hegedus B."/>
            <person name="Baldrian P."/>
            <person name="Stursova M."/>
            <person name="Weitz H."/>
            <person name="Taylor A."/>
            <person name="Grigoriev I.V."/>
            <person name="Nagy L.G."/>
            <person name="Martin F."/>
            <person name="Kauserud H."/>
        </authorList>
    </citation>
    <scope>NUCLEOTIDE SEQUENCE</scope>
    <source>
        <strain evidence="2">CBHHK188m</strain>
    </source>
</reference>
<evidence type="ECO:0000313" key="3">
    <source>
        <dbReference type="Proteomes" id="UP001215280"/>
    </source>
</evidence>
<dbReference type="AlphaFoldDB" id="A0AAD7NFL0"/>
<protein>
    <recommendedName>
        <fullName evidence="1">Retrovirus-related Pol polyprotein from transposon TNT 1-94-like beta-barrel domain-containing protein</fullName>
    </recommendedName>
</protein>
<feature type="non-terminal residue" evidence="2">
    <location>
        <position position="1"/>
    </location>
</feature>
<sequence>WLLDSACTRSIACNKQDFTHYTTCEHVIEGFSKSVGIGRGTISLSYVLGETTRSGTVHDIIHCPDAPFNLISLARVT</sequence>
<dbReference type="Proteomes" id="UP001215280">
    <property type="component" value="Unassembled WGS sequence"/>
</dbReference>
<organism evidence="2 3">
    <name type="scientific">Mycena maculata</name>
    <dbReference type="NCBI Taxonomy" id="230809"/>
    <lineage>
        <taxon>Eukaryota</taxon>
        <taxon>Fungi</taxon>
        <taxon>Dikarya</taxon>
        <taxon>Basidiomycota</taxon>
        <taxon>Agaricomycotina</taxon>
        <taxon>Agaricomycetes</taxon>
        <taxon>Agaricomycetidae</taxon>
        <taxon>Agaricales</taxon>
        <taxon>Marasmiineae</taxon>
        <taxon>Mycenaceae</taxon>
        <taxon>Mycena</taxon>
    </lineage>
</organism>
<keyword evidence="3" id="KW-1185">Reference proteome</keyword>
<proteinExistence type="predicted"/>
<evidence type="ECO:0000259" key="1">
    <source>
        <dbReference type="Pfam" id="PF22936"/>
    </source>
</evidence>
<dbReference type="EMBL" id="JARJLG010000053">
    <property type="protein sequence ID" value="KAJ7758959.1"/>
    <property type="molecule type" value="Genomic_DNA"/>
</dbReference>